<dbReference type="SUPFAM" id="SSF111126">
    <property type="entry name" value="Ligand-binding domain in the NO signalling and Golgi transport"/>
    <property type="match status" value="1"/>
</dbReference>
<keyword evidence="3" id="KW-1185">Reference proteome</keyword>
<dbReference type="OrthoDB" id="371687at2157"/>
<reference evidence="2 3" key="1">
    <citation type="submission" date="2016-10" db="EMBL/GenBank/DDBJ databases">
        <authorList>
            <person name="de Groot N.N."/>
        </authorList>
    </citation>
    <scope>NUCLEOTIDE SEQUENCE [LARGE SCALE GENOMIC DNA]</scope>
    <source>
        <strain evidence="2 3">IBRC-M10015</strain>
    </source>
</reference>
<organism evidence="2 3">
    <name type="scientific">Halovenus aranensis</name>
    <dbReference type="NCBI Taxonomy" id="890420"/>
    <lineage>
        <taxon>Archaea</taxon>
        <taxon>Methanobacteriati</taxon>
        <taxon>Methanobacteriota</taxon>
        <taxon>Stenosarchaea group</taxon>
        <taxon>Halobacteria</taxon>
        <taxon>Halobacteriales</taxon>
        <taxon>Haloarculaceae</taxon>
        <taxon>Halovenus</taxon>
    </lineage>
</organism>
<dbReference type="InterPro" id="IPR004096">
    <property type="entry name" value="V4R"/>
</dbReference>
<dbReference type="InterPro" id="IPR024096">
    <property type="entry name" value="NO_sig/Golgi_transp_ligand-bd"/>
</dbReference>
<accession>A0A1G8YER8</accession>
<proteinExistence type="predicted"/>
<dbReference type="Pfam" id="PF02830">
    <property type="entry name" value="V4R"/>
    <property type="match status" value="1"/>
</dbReference>
<protein>
    <submittedName>
        <fullName evidence="2">V4R domain-containing protein</fullName>
    </submittedName>
</protein>
<gene>
    <name evidence="2" type="ORF">SAMN05216226_11450</name>
</gene>
<dbReference type="SMART" id="SM00989">
    <property type="entry name" value="V4R"/>
    <property type="match status" value="1"/>
</dbReference>
<dbReference type="Proteomes" id="UP000198856">
    <property type="component" value="Unassembled WGS sequence"/>
</dbReference>
<dbReference type="Gene3D" id="3.30.1380.20">
    <property type="entry name" value="Trafficking protein particle complex subunit 3"/>
    <property type="match status" value="1"/>
</dbReference>
<evidence type="ECO:0000259" key="1">
    <source>
        <dbReference type="SMART" id="SM00989"/>
    </source>
</evidence>
<dbReference type="AlphaFoldDB" id="A0A1G8YER8"/>
<dbReference type="InterPro" id="IPR010523">
    <property type="entry name" value="XylR_N"/>
</dbReference>
<sequence length="202" mass="23111">MQASDFDLEADLEYGAQQGVNTFKNNRMVTFNADAIGLLRQQIIEAVGTETARELLLRFGFQSGYADFLQMKTSYDFDTEDDLLQVGPAMHTQEGIVAVEPIEMEYDRDEGEFYFRGLWHNSYEAQQHLIHNGESDHPVCWSQMGYGSAWCSGFMGKPVLELESRCVGMGDDVCEWEIKPLEEWDERAEPYVDALEDFFAEV</sequence>
<dbReference type="Pfam" id="PF06505">
    <property type="entry name" value="XylR_N"/>
    <property type="match status" value="1"/>
</dbReference>
<name>A0A1G8YER8_9EURY</name>
<feature type="domain" description="4-vinyl reductase 4VR" evidence="1">
    <location>
        <begin position="118"/>
        <end position="180"/>
    </location>
</feature>
<dbReference type="RefSeq" id="WP_092703990.1">
    <property type="nucleotide sequence ID" value="NZ_FNFC01000014.1"/>
</dbReference>
<evidence type="ECO:0000313" key="2">
    <source>
        <dbReference type="EMBL" id="SDK00904.1"/>
    </source>
</evidence>
<dbReference type="EMBL" id="FNFC01000014">
    <property type="protein sequence ID" value="SDK00904.1"/>
    <property type="molecule type" value="Genomic_DNA"/>
</dbReference>
<dbReference type="STRING" id="890420.SAMN05216226_11450"/>
<evidence type="ECO:0000313" key="3">
    <source>
        <dbReference type="Proteomes" id="UP000198856"/>
    </source>
</evidence>